<keyword evidence="5" id="KW-0132">Cell division</keyword>
<evidence type="ECO:0000256" key="5">
    <source>
        <dbReference type="ARBA" id="ARBA00022618"/>
    </source>
</evidence>
<dbReference type="GO" id="GO:0051301">
    <property type="term" value="P:cell division"/>
    <property type="evidence" value="ECO:0007669"/>
    <property type="project" value="UniProtKB-KW"/>
</dbReference>
<evidence type="ECO:0000256" key="6">
    <source>
        <dbReference type="ARBA" id="ARBA00022776"/>
    </source>
</evidence>
<dbReference type="InterPro" id="IPR019355">
    <property type="entry name" value="Cell_cycle_regulator_Mat89Bb"/>
</dbReference>
<accession>A0A7E4W497</accession>
<keyword evidence="14" id="KW-1185">Reference proteome</keyword>
<dbReference type="PANTHER" id="PTHR12955:SF1">
    <property type="entry name" value="INTEGRATOR COMPLEX SUBUNIT 13"/>
    <property type="match status" value="1"/>
</dbReference>
<dbReference type="PANTHER" id="PTHR12955">
    <property type="entry name" value="SARCOMA ANTIGEN NY-SAR-95-RELATED"/>
    <property type="match status" value="1"/>
</dbReference>
<keyword evidence="6" id="KW-0498">Mitosis</keyword>
<dbReference type="GO" id="GO:0032039">
    <property type="term" value="C:integrator complex"/>
    <property type="evidence" value="ECO:0007669"/>
    <property type="project" value="TreeGrafter"/>
</dbReference>
<keyword evidence="7" id="KW-0539">Nucleus</keyword>
<evidence type="ECO:0000256" key="4">
    <source>
        <dbReference type="ARBA" id="ARBA00022490"/>
    </source>
</evidence>
<dbReference type="Proteomes" id="UP000492821">
    <property type="component" value="Unassembled WGS sequence"/>
</dbReference>
<dbReference type="GO" id="GO:0048471">
    <property type="term" value="C:perinuclear region of cytoplasm"/>
    <property type="evidence" value="ECO:0007669"/>
    <property type="project" value="UniProtKB-SubCell"/>
</dbReference>
<evidence type="ECO:0000256" key="8">
    <source>
        <dbReference type="ARBA" id="ARBA00023306"/>
    </source>
</evidence>
<feature type="compositionally biased region" description="Acidic residues" evidence="13">
    <location>
        <begin position="735"/>
        <end position="745"/>
    </location>
</feature>
<name>A0A7E4W497_PANRE</name>
<sequence length="774" mass="88502">MEVANDPSHKAVVVLDRGPKFARFAEIELQVSYKDVNSKQKKAGFSPKTLWNCALDAAHEFQRVLTDCYPNGSHCVRYAVAEGSGQYVLNNWAPVALEEDEYVQAFYERGYDAVNPELDQSSCSIMSGIELAIDGFTKPTPLQLQYFRSVAPEAGTSKSAPERTPHNLTDGVHVAETFQEIDPGTFAEGQYVDNIGTIFVITSFDKPQEDLAQLADNTLQYFVSKNRIIGEMDKSYEQVLAVGGLRVFILNIIDDDIEVETTMTHNPSIDVKFTMYNVTPKNLSSYLHRVMLEAYDLASTTIMGIPMKEETDPTKSLDYDVEVFHPRALHSQIFINFLDQTNSKTLDCGYKTICLKWCNPVLKLRKDAFGVRESSEYCTPVDILSRPTMCVVGFLKKGKHIWLEAPAFNANKIAPNMAGKLVTHVLSFDVERYGMTMTALAYGSQAASYGLQLDQCTECLGKDVYDQIESISMPMTLEDVEKIDEEKPVEIARREEHSYVDEDDPMFGIFPRCFHYGDEKDKAECHQELLDYMKEKVGIVYRRFGFEPENTTLFGSEEFLAVKNTLHGPMKPCARATHTWVRYIIDQLFADEETFRARFPRHYCMMYHGLLWLQEPQPGLFQIYFDKLFQCFDQYGVRYRVHEVLHPPPFPCKRNADGEFVIHDKLTPYCFMSMEYKFELYKNSVLIEHPIPITTNKVVDESDDEKKDDKKDRKKKESAEKEDEKMDVSGKCESESDGDSMDDDVTNAILRDAEELIDGVVRNEGQRSDDLYRY</sequence>
<feature type="compositionally biased region" description="Basic and acidic residues" evidence="13">
    <location>
        <begin position="698"/>
        <end position="734"/>
    </location>
</feature>
<comment type="similarity">
    <text evidence="11">Belongs to the Integrator subunit 13 family.</text>
</comment>
<dbReference type="GO" id="GO:0007346">
    <property type="term" value="P:regulation of mitotic cell cycle"/>
    <property type="evidence" value="ECO:0007669"/>
    <property type="project" value="TreeGrafter"/>
</dbReference>
<evidence type="ECO:0000256" key="10">
    <source>
        <dbReference type="ARBA" id="ARBA00032585"/>
    </source>
</evidence>
<evidence type="ECO:0000256" key="12">
    <source>
        <dbReference type="ARBA" id="ARBA00065185"/>
    </source>
</evidence>
<comment type="subcellular location">
    <subcellularLocation>
        <location evidence="2">Cytoplasm</location>
        <location evidence="2">Perinuclear region</location>
    </subcellularLocation>
    <subcellularLocation>
        <location evidence="1">Nucleus</location>
    </subcellularLocation>
</comment>
<evidence type="ECO:0000256" key="13">
    <source>
        <dbReference type="SAM" id="MobiDB-lite"/>
    </source>
</evidence>
<dbReference type="WBParaSite" id="Pan_g6217.t1">
    <property type="protein sequence ID" value="Pan_g6217.t1"/>
    <property type="gene ID" value="Pan_g6217"/>
</dbReference>
<reference evidence="15" key="2">
    <citation type="submission" date="2020-10" db="UniProtKB">
        <authorList>
            <consortium name="WormBaseParasite"/>
        </authorList>
    </citation>
    <scope>IDENTIFICATION</scope>
</reference>
<dbReference type="AlphaFoldDB" id="A0A7E4W497"/>
<evidence type="ECO:0000256" key="11">
    <source>
        <dbReference type="ARBA" id="ARBA00061603"/>
    </source>
</evidence>
<reference evidence="14" key="1">
    <citation type="journal article" date="2013" name="Genetics">
        <title>The draft genome and transcriptome of Panagrellus redivivus are shaped by the harsh demands of a free-living lifestyle.</title>
        <authorList>
            <person name="Srinivasan J."/>
            <person name="Dillman A.R."/>
            <person name="Macchietto M.G."/>
            <person name="Heikkinen L."/>
            <person name="Lakso M."/>
            <person name="Fracchia K.M."/>
            <person name="Antoshechkin I."/>
            <person name="Mortazavi A."/>
            <person name="Wong G."/>
            <person name="Sternberg P.W."/>
        </authorList>
    </citation>
    <scope>NUCLEOTIDE SEQUENCE [LARGE SCALE GENOMIC DNA]</scope>
    <source>
        <strain evidence="14">MT8872</strain>
    </source>
</reference>
<protein>
    <recommendedName>
        <fullName evidence="3">Protein asunder</fullName>
    </recommendedName>
    <alternativeName>
        <fullName evidence="10">Cell cycle regulator Mat89Bb</fullName>
    </alternativeName>
    <alternativeName>
        <fullName evidence="9">Set apart in position or space protein</fullName>
    </alternativeName>
</protein>
<evidence type="ECO:0000256" key="2">
    <source>
        <dbReference type="ARBA" id="ARBA00004556"/>
    </source>
</evidence>
<keyword evidence="4" id="KW-0963">Cytoplasm</keyword>
<evidence type="ECO:0000256" key="1">
    <source>
        <dbReference type="ARBA" id="ARBA00004123"/>
    </source>
</evidence>
<evidence type="ECO:0000313" key="14">
    <source>
        <dbReference type="Proteomes" id="UP000492821"/>
    </source>
</evidence>
<dbReference type="Pfam" id="PF10221">
    <property type="entry name" value="Mat89Bb"/>
    <property type="match status" value="1"/>
</dbReference>
<keyword evidence="8" id="KW-0131">Cell cycle</keyword>
<evidence type="ECO:0000256" key="7">
    <source>
        <dbReference type="ARBA" id="ARBA00023242"/>
    </source>
</evidence>
<feature type="region of interest" description="Disordered" evidence="13">
    <location>
        <begin position="698"/>
        <end position="747"/>
    </location>
</feature>
<dbReference type="GO" id="GO:0051642">
    <property type="term" value="P:centrosome localization"/>
    <property type="evidence" value="ECO:0007669"/>
    <property type="project" value="TreeGrafter"/>
</dbReference>
<evidence type="ECO:0000313" key="15">
    <source>
        <dbReference type="WBParaSite" id="Pan_g6217.t1"/>
    </source>
</evidence>
<proteinExistence type="inferred from homology"/>
<comment type="subunit">
    <text evidence="12">Belongs to the multiprotein complex Integrator, at least composed of IntS1, IntS2, IntS3, IntS4, omd/IntS5, IntS6, defl/IntS7, IntS8, IntS9, IntS10, IntS11, IntS12, asun/IntS13, IntS14 and IntS15. The core complex associates with protein phosphatase 2A subunits mts/PP2A and Pp2A-29B, to form the Integrator-PP2A (INTAC) complex.</text>
</comment>
<evidence type="ECO:0000256" key="3">
    <source>
        <dbReference type="ARBA" id="ARBA00020501"/>
    </source>
</evidence>
<organism evidence="14 15">
    <name type="scientific">Panagrellus redivivus</name>
    <name type="common">Microworm</name>
    <dbReference type="NCBI Taxonomy" id="6233"/>
    <lineage>
        <taxon>Eukaryota</taxon>
        <taxon>Metazoa</taxon>
        <taxon>Ecdysozoa</taxon>
        <taxon>Nematoda</taxon>
        <taxon>Chromadorea</taxon>
        <taxon>Rhabditida</taxon>
        <taxon>Tylenchina</taxon>
        <taxon>Panagrolaimomorpha</taxon>
        <taxon>Panagrolaimoidea</taxon>
        <taxon>Panagrolaimidae</taxon>
        <taxon>Panagrellus</taxon>
    </lineage>
</organism>
<evidence type="ECO:0000256" key="9">
    <source>
        <dbReference type="ARBA" id="ARBA00030658"/>
    </source>
</evidence>